<dbReference type="InterPro" id="IPR015421">
    <property type="entry name" value="PyrdxlP-dep_Trfase_major"/>
</dbReference>
<evidence type="ECO:0000256" key="4">
    <source>
        <dbReference type="RuleBase" id="RU004508"/>
    </source>
</evidence>
<evidence type="ECO:0000256" key="1">
    <source>
        <dbReference type="ARBA" id="ARBA00037999"/>
    </source>
</evidence>
<dbReference type="SUPFAM" id="SSF53383">
    <property type="entry name" value="PLP-dependent transferases"/>
    <property type="match status" value="1"/>
</dbReference>
<evidence type="ECO:0000313" key="6">
    <source>
        <dbReference type="Proteomes" id="UP000320042"/>
    </source>
</evidence>
<dbReference type="GO" id="GO:0008483">
    <property type="term" value="F:transaminase activity"/>
    <property type="evidence" value="ECO:0007669"/>
    <property type="project" value="UniProtKB-KW"/>
</dbReference>
<evidence type="ECO:0000256" key="3">
    <source>
        <dbReference type="PIRSR" id="PIRSR000390-2"/>
    </source>
</evidence>
<dbReference type="Pfam" id="PF01041">
    <property type="entry name" value="DegT_DnrJ_EryC1"/>
    <property type="match status" value="1"/>
</dbReference>
<feature type="active site" description="Proton acceptor" evidence="2">
    <location>
        <position position="182"/>
    </location>
</feature>
<dbReference type="InterPro" id="IPR015422">
    <property type="entry name" value="PyrdxlP-dep_Trfase_small"/>
</dbReference>
<dbReference type="PIRSF" id="PIRSF000390">
    <property type="entry name" value="PLP_StrS"/>
    <property type="match status" value="1"/>
</dbReference>
<dbReference type="Proteomes" id="UP000320042">
    <property type="component" value="Unassembled WGS sequence"/>
</dbReference>
<dbReference type="InterPro" id="IPR015424">
    <property type="entry name" value="PyrdxlP-dep_Trfase"/>
</dbReference>
<dbReference type="PANTHER" id="PTHR30244">
    <property type="entry name" value="TRANSAMINASE"/>
    <property type="match status" value="1"/>
</dbReference>
<dbReference type="Gene3D" id="3.40.640.10">
    <property type="entry name" value="Type I PLP-dependent aspartate aminotransferase-like (Major domain)"/>
    <property type="match status" value="1"/>
</dbReference>
<keyword evidence="3 4" id="KW-0663">Pyridoxal phosphate</keyword>
<feature type="modified residue" description="N6-(pyridoxal phosphate)lysine" evidence="3">
    <location>
        <position position="182"/>
    </location>
</feature>
<evidence type="ECO:0000313" key="5">
    <source>
        <dbReference type="EMBL" id="TWR29904.1"/>
    </source>
</evidence>
<proteinExistence type="inferred from homology"/>
<gene>
    <name evidence="5" type="ORF">FPZ43_08620</name>
</gene>
<keyword evidence="5" id="KW-0808">Transferase</keyword>
<dbReference type="AlphaFoldDB" id="A0A563UEX0"/>
<keyword evidence="6" id="KW-1185">Reference proteome</keyword>
<name>A0A563UEX0_9SPHI</name>
<accession>A0A563UEX0</accession>
<dbReference type="CDD" id="cd00616">
    <property type="entry name" value="AHBA_syn"/>
    <property type="match status" value="1"/>
</dbReference>
<dbReference type="GO" id="GO:0000271">
    <property type="term" value="P:polysaccharide biosynthetic process"/>
    <property type="evidence" value="ECO:0007669"/>
    <property type="project" value="TreeGrafter"/>
</dbReference>
<dbReference type="RefSeq" id="WP_146381460.1">
    <property type="nucleotide sequence ID" value="NZ_VOEJ01000003.1"/>
</dbReference>
<comment type="caution">
    <text evidence="5">The sequence shown here is derived from an EMBL/GenBank/DDBJ whole genome shotgun (WGS) entry which is preliminary data.</text>
</comment>
<dbReference type="InterPro" id="IPR000653">
    <property type="entry name" value="DegT/StrS_aminotransferase"/>
</dbReference>
<sequence length="369" mass="40933">MSIPVNTPLFAGNEKKYLNECIDTGWISSEGPFVERFEKGFSSYIGRNHGIAVSSGTAALDIAVKAIGLTEGDEIIVPSFTIISPVFSIIKLGLVPVLVDSDITSWNMDVAAIEALITPKTKAILAVHIYGLPVDMALLETIAEKHNLIIIEDAAEMHGQEYRGRKCGTFGKISIFSFYANKNITTGEGGMVLCDDPELNERCRVLRNLSFTTQGPRFVHEEFGWNYRMTNLQAAIGVAQLENIEAHIIRKREIGAIYQESLSFLAEKGYQLPVPEVEYANNLYWVFGLLAPDKDEKNRLIDHLSKNGIGTRPFFYPMHMQPVFKDYAFAKQRLPVSEQLSSLGFYLPSGLGLTNADQSVVIDTIKAAF</sequence>
<reference evidence="5 6" key="1">
    <citation type="submission" date="2019-07" db="EMBL/GenBank/DDBJ databases">
        <authorList>
            <person name="Kim J."/>
        </authorList>
    </citation>
    <scope>NUCLEOTIDE SEQUENCE [LARGE SCALE GENOMIC DNA]</scope>
    <source>
        <strain evidence="6">dk17</strain>
    </source>
</reference>
<dbReference type="EMBL" id="VOEJ01000003">
    <property type="protein sequence ID" value="TWR29904.1"/>
    <property type="molecule type" value="Genomic_DNA"/>
</dbReference>
<evidence type="ECO:0000256" key="2">
    <source>
        <dbReference type="PIRSR" id="PIRSR000390-1"/>
    </source>
</evidence>
<organism evidence="5 6">
    <name type="scientific">Mucilaginibacter pallidiroseus</name>
    <dbReference type="NCBI Taxonomy" id="2599295"/>
    <lineage>
        <taxon>Bacteria</taxon>
        <taxon>Pseudomonadati</taxon>
        <taxon>Bacteroidota</taxon>
        <taxon>Sphingobacteriia</taxon>
        <taxon>Sphingobacteriales</taxon>
        <taxon>Sphingobacteriaceae</taxon>
        <taxon>Mucilaginibacter</taxon>
    </lineage>
</organism>
<dbReference type="Gene3D" id="3.90.1150.10">
    <property type="entry name" value="Aspartate Aminotransferase, domain 1"/>
    <property type="match status" value="1"/>
</dbReference>
<protein>
    <submittedName>
        <fullName evidence="5">DegT/DnrJ/EryC1/StrS family aminotransferase</fullName>
    </submittedName>
</protein>
<dbReference type="PANTHER" id="PTHR30244:SF34">
    <property type="entry name" value="DTDP-4-AMINO-4,6-DIDEOXYGALACTOSE TRANSAMINASE"/>
    <property type="match status" value="1"/>
</dbReference>
<dbReference type="GO" id="GO:0030170">
    <property type="term" value="F:pyridoxal phosphate binding"/>
    <property type="evidence" value="ECO:0007669"/>
    <property type="project" value="TreeGrafter"/>
</dbReference>
<keyword evidence="5" id="KW-0032">Aminotransferase</keyword>
<dbReference type="OrthoDB" id="9810913at2"/>
<comment type="similarity">
    <text evidence="1 4">Belongs to the DegT/DnrJ/EryC1 family.</text>
</comment>